<evidence type="ECO:0000256" key="2">
    <source>
        <dbReference type="ARBA" id="ARBA00022692"/>
    </source>
</evidence>
<dbReference type="InterPro" id="IPR005178">
    <property type="entry name" value="Ostalpha/TMEM184C"/>
</dbReference>
<accession>A0AAV9NE45</accession>
<feature type="transmembrane region" description="Helical" evidence="5">
    <location>
        <begin position="72"/>
        <end position="90"/>
    </location>
</feature>
<keyword evidence="4 5" id="KW-0472">Membrane</keyword>
<comment type="caution">
    <text evidence="6">The sequence shown here is derived from an EMBL/GenBank/DDBJ whole genome shotgun (WGS) entry which is preliminary data.</text>
</comment>
<dbReference type="PANTHER" id="PTHR23423">
    <property type="entry name" value="ORGANIC SOLUTE TRANSPORTER-RELATED"/>
    <property type="match status" value="1"/>
</dbReference>
<evidence type="ECO:0000256" key="1">
    <source>
        <dbReference type="ARBA" id="ARBA00004141"/>
    </source>
</evidence>
<evidence type="ECO:0000313" key="6">
    <source>
        <dbReference type="EMBL" id="KAK5053934.1"/>
    </source>
</evidence>
<dbReference type="SMART" id="SM01417">
    <property type="entry name" value="Solute_trans_a"/>
    <property type="match status" value="1"/>
</dbReference>
<evidence type="ECO:0000256" key="4">
    <source>
        <dbReference type="ARBA" id="ARBA00023136"/>
    </source>
</evidence>
<feature type="transmembrane region" description="Helical" evidence="5">
    <location>
        <begin position="235"/>
        <end position="255"/>
    </location>
</feature>
<feature type="transmembrane region" description="Helical" evidence="5">
    <location>
        <begin position="38"/>
        <end position="60"/>
    </location>
</feature>
<organism evidence="6 7">
    <name type="scientific">Exophiala bonariae</name>
    <dbReference type="NCBI Taxonomy" id="1690606"/>
    <lineage>
        <taxon>Eukaryota</taxon>
        <taxon>Fungi</taxon>
        <taxon>Dikarya</taxon>
        <taxon>Ascomycota</taxon>
        <taxon>Pezizomycotina</taxon>
        <taxon>Eurotiomycetes</taxon>
        <taxon>Chaetothyriomycetidae</taxon>
        <taxon>Chaetothyriales</taxon>
        <taxon>Herpotrichiellaceae</taxon>
        <taxon>Exophiala</taxon>
    </lineage>
</organism>
<dbReference type="RefSeq" id="XP_064707059.1">
    <property type="nucleotide sequence ID" value="XM_064845514.1"/>
</dbReference>
<dbReference type="Proteomes" id="UP001358417">
    <property type="component" value="Unassembled WGS sequence"/>
</dbReference>
<reference evidence="6 7" key="1">
    <citation type="submission" date="2023-08" db="EMBL/GenBank/DDBJ databases">
        <title>Black Yeasts Isolated from many extreme environments.</title>
        <authorList>
            <person name="Coleine C."/>
            <person name="Stajich J.E."/>
            <person name="Selbmann L."/>
        </authorList>
    </citation>
    <scope>NUCLEOTIDE SEQUENCE [LARGE SCALE GENOMIC DNA]</scope>
    <source>
        <strain evidence="6 7">CCFEE 5792</strain>
    </source>
</reference>
<feature type="transmembrane region" description="Helical" evidence="5">
    <location>
        <begin position="159"/>
        <end position="181"/>
    </location>
</feature>
<gene>
    <name evidence="6" type="ORF">LTR84_001896</name>
</gene>
<evidence type="ECO:0000256" key="5">
    <source>
        <dbReference type="SAM" id="Phobius"/>
    </source>
</evidence>
<protein>
    <submittedName>
        <fullName evidence="6">Uncharacterized protein</fullName>
    </submittedName>
</protein>
<comment type="subcellular location">
    <subcellularLocation>
        <location evidence="1">Membrane</location>
        <topology evidence="1">Multi-pass membrane protein</topology>
    </subcellularLocation>
</comment>
<feature type="transmembrane region" description="Helical" evidence="5">
    <location>
        <begin position="193"/>
        <end position="215"/>
    </location>
</feature>
<keyword evidence="3 5" id="KW-1133">Transmembrane helix</keyword>
<dbReference type="EMBL" id="JAVRRD010000011">
    <property type="protein sequence ID" value="KAK5053934.1"/>
    <property type="molecule type" value="Genomic_DNA"/>
</dbReference>
<evidence type="ECO:0000256" key="3">
    <source>
        <dbReference type="ARBA" id="ARBA00022989"/>
    </source>
</evidence>
<dbReference type="AlphaFoldDB" id="A0AAV9NE45"/>
<sequence>MGLFNSGSSNHTCPTPTDFVKDATEPIFGNWTFYKFNMALSGSCAAFSTISILILMARHATHYSKPNEQSKILKICSLIPIYSIISFVTIAEPNSFVYLDPWLELFQAWALGNFFLLLCEFVSPSTQYRDVFFAALEVPKSRRTKGQSQDGLEWYRKKWFAIFQFVIVAILVAIITDITQAANMYCLTSNKAYFAHLWCSIVISISIAVAVIAVLKFFTALKKDLKHHKPMAKFLAFKLIIFLTFLQKIVIMILHSTDVLKETSKLSFADVNMGIETMLVCIEMVPFAIFFHYAYDVAAYDVSKPRPLPLSDITSRSSADCEAYSGLVNSTQQSGFGKDNRYNADAGAYHGGPLGVKAWASLLDPREIIHAILFSFVMRSEAKKRNGNVLAMGPMPPAYDPRARR</sequence>
<keyword evidence="7" id="KW-1185">Reference proteome</keyword>
<evidence type="ECO:0000313" key="7">
    <source>
        <dbReference type="Proteomes" id="UP001358417"/>
    </source>
</evidence>
<feature type="transmembrane region" description="Helical" evidence="5">
    <location>
        <begin position="275"/>
        <end position="295"/>
    </location>
</feature>
<dbReference type="Pfam" id="PF03619">
    <property type="entry name" value="Solute_trans_a"/>
    <property type="match status" value="1"/>
</dbReference>
<dbReference type="GO" id="GO:0016020">
    <property type="term" value="C:membrane"/>
    <property type="evidence" value="ECO:0007669"/>
    <property type="project" value="UniProtKB-SubCell"/>
</dbReference>
<name>A0AAV9NE45_9EURO</name>
<proteinExistence type="predicted"/>
<dbReference type="GeneID" id="89970112"/>
<feature type="transmembrane region" description="Helical" evidence="5">
    <location>
        <begin position="102"/>
        <end position="122"/>
    </location>
</feature>
<keyword evidence="2 5" id="KW-0812">Transmembrane</keyword>